<dbReference type="Gene3D" id="1.10.357.50">
    <property type="match status" value="1"/>
</dbReference>
<organism evidence="5 6">
    <name type="scientific">Galerina marginata (strain CBS 339.88)</name>
    <dbReference type="NCBI Taxonomy" id="685588"/>
    <lineage>
        <taxon>Eukaryota</taxon>
        <taxon>Fungi</taxon>
        <taxon>Dikarya</taxon>
        <taxon>Basidiomycota</taxon>
        <taxon>Agaricomycotina</taxon>
        <taxon>Agaricomycetes</taxon>
        <taxon>Agaricomycetidae</taxon>
        <taxon>Agaricales</taxon>
        <taxon>Agaricineae</taxon>
        <taxon>Strophariaceae</taxon>
        <taxon>Galerina</taxon>
    </lineage>
</organism>
<feature type="compositionally biased region" description="Basic and acidic residues" evidence="1">
    <location>
        <begin position="1309"/>
        <end position="1320"/>
    </location>
</feature>
<dbReference type="STRING" id="685588.A0A067T574"/>
<sequence length="1341" mass="153553">MSRRSYESFAHERRLSKYRVTDDDLFDYALRVAVLAYMMVPKVTETTKPTQAVDAREREHSSRLSALSNFSIGDMFRDIKDGSKSVKFPEKMLKVLEQKLQDIAMGKAAAYSDQLVRRTMGKFYGQFMVDSFKRQMKENRKIEELILMFATHATSVLKKEPTLAGEGWKFELNNHIAQFIKLLRECLRNLNHVSPELLSRLDTYTAKLAPATTSSGYSQSDSGYDSASTRGDRDSGVPTISANVSDMHLVKIVANLFKVPEQAVQAEVDKLRGPVVSEKAAMTDLKTCLKNINAGAPFPGRREDFDSEAAWHHWKTLETTHLQQLMVIMVQFNPELAKSTPSDVLPSIQTSNTGRPGSLYSQLDSPTATRNPSISSRRSFFSADLNVTGNGGPTHEDGEAEDDLPVGHHFTFIPPNPKKFYKRLVEYCLISDLEVMLSPEVDDNDEVSLGILSPAHIELINECALRWRIGHSYRAACFLDLVKQFYERNDVPMECIPEALQNVTKVIQETDLELWPVQDVDYLANVYAALFNVFLSSLYHAMDSIPQLKPSDLQAFLSVLGHIRDSSLLTRFDIDIEARMQDVKDRIRQVSADWYEVILHEKQSAPGVNRALPLLLMTDEIEKGAKGLDKRFPEPLLGKLDIVSLFVEVAVPRLIQELQNSQKRLFESSMNGPTPDVPIQDIFALYRRMTMLLGMHRAFVPDVPFEFQITVFFEPYVRQWLINTDNRTQQWVEAAISHDKFEAEGTEGHSSSIVDLFDSLRSPINFLQELEWEDEYQEARFFTSLSKTISKAIDQYCRSVEGLFLNEMFPRPSDYVQPQKSSAWLEKARQLAITGEKRVEPFNFRPESCVKLNNVEAARKLLDNMYNQMQADKIAEIIRSAAPPVPEKKERESFLFSVKIVIAEELVPLDSSPSSKLDTFVTLSDEAGTRLAKTRTIYETLNPRWDETFDLSVDKPLWLMVSVRDRALVGKHDIVGRAYLCLDPRRFSDFLSHELWMDLDTQGRILVRVSMEGEKDDIQFYFGRAFRSLKRAEADMLRIFIDKMSPFIQQCLSRNVIKTLIKSRDPGLDYNKALGNVTALYRSALGTSSSEPQIPLPSGEKPRIRPEELTDVEIEQAILPLFDYFDANLQTLNTYLSESAKEMVMTRVWKEILTVMEGLLIPPLSDIASEMKPLSDKEVDIVFRWLKFLRDYFYANGEGPVSQEVLNSQKHRDVLSIRLYYDWHTDALMEECVRMMQQTLRAAPSIKKRAKSVYSQRNLGTIKERKKEKKQEAETASEQTIMRILRMRPRTQEFIAQQLQIMQAMQAEQEQRAREAEERKVKRQQNQLREQIPPVPPLPAP</sequence>
<evidence type="ECO:0000259" key="3">
    <source>
        <dbReference type="PROSITE" id="PS51258"/>
    </source>
</evidence>
<protein>
    <recommendedName>
        <fullName evidence="7">C2 domain-containing protein</fullName>
    </recommendedName>
</protein>
<feature type="region of interest" description="Disordered" evidence="1">
    <location>
        <begin position="1257"/>
        <end position="1276"/>
    </location>
</feature>
<dbReference type="InterPro" id="IPR014770">
    <property type="entry name" value="Munc13_1"/>
</dbReference>
<dbReference type="PANTHER" id="PTHR47263:SF1">
    <property type="entry name" value="C2 DOMAIN PROTEIN (AFU_ORTHOLOGUE AFUA_7G02350)"/>
    <property type="match status" value="1"/>
</dbReference>
<dbReference type="InterPro" id="IPR035892">
    <property type="entry name" value="C2_domain_sf"/>
</dbReference>
<dbReference type="PROSITE" id="PS50004">
    <property type="entry name" value="C2"/>
    <property type="match status" value="1"/>
</dbReference>
<gene>
    <name evidence="5" type="ORF">GALMADRAFT_245468</name>
</gene>
<feature type="compositionally biased region" description="Basic and acidic residues" evidence="1">
    <location>
        <begin position="1262"/>
        <end position="1273"/>
    </location>
</feature>
<evidence type="ECO:0008006" key="7">
    <source>
        <dbReference type="Google" id="ProtNLM"/>
    </source>
</evidence>
<name>A0A067T574_GALM3</name>
<evidence type="ECO:0000259" key="2">
    <source>
        <dbReference type="PROSITE" id="PS50004"/>
    </source>
</evidence>
<dbReference type="PROSITE" id="PS51258">
    <property type="entry name" value="MHD1"/>
    <property type="match status" value="1"/>
</dbReference>
<feature type="domain" description="MHD1" evidence="3">
    <location>
        <begin position="683"/>
        <end position="800"/>
    </location>
</feature>
<dbReference type="Pfam" id="PF06292">
    <property type="entry name" value="MUN"/>
    <property type="match status" value="1"/>
</dbReference>
<dbReference type="InterPro" id="IPR010439">
    <property type="entry name" value="MUN_dom"/>
</dbReference>
<dbReference type="PROSITE" id="PS51259">
    <property type="entry name" value="MHD2"/>
    <property type="match status" value="1"/>
</dbReference>
<feature type="domain" description="C2" evidence="2">
    <location>
        <begin position="879"/>
        <end position="997"/>
    </location>
</feature>
<dbReference type="Gene3D" id="2.60.40.150">
    <property type="entry name" value="C2 domain"/>
    <property type="match status" value="1"/>
</dbReference>
<dbReference type="Gene3D" id="1.20.58.1100">
    <property type="match status" value="1"/>
</dbReference>
<dbReference type="InterPro" id="IPR000008">
    <property type="entry name" value="C2_dom"/>
</dbReference>
<proteinExistence type="predicted"/>
<dbReference type="PANTHER" id="PTHR47263">
    <property type="entry name" value="ADENYLATE CYCLASE ACTIVATION PROTEIN GIT1"/>
    <property type="match status" value="1"/>
</dbReference>
<dbReference type="Pfam" id="PF00168">
    <property type="entry name" value="C2"/>
    <property type="match status" value="1"/>
</dbReference>
<dbReference type="HOGENOM" id="CLU_003023_0_0_1"/>
<evidence type="ECO:0000313" key="6">
    <source>
        <dbReference type="Proteomes" id="UP000027222"/>
    </source>
</evidence>
<dbReference type="Proteomes" id="UP000027222">
    <property type="component" value="Unassembled WGS sequence"/>
</dbReference>
<reference evidence="6" key="1">
    <citation type="journal article" date="2014" name="Proc. Natl. Acad. Sci. U.S.A.">
        <title>Extensive sampling of basidiomycete genomes demonstrates inadequacy of the white-rot/brown-rot paradigm for wood decay fungi.</title>
        <authorList>
            <person name="Riley R."/>
            <person name="Salamov A.A."/>
            <person name="Brown D.W."/>
            <person name="Nagy L.G."/>
            <person name="Floudas D."/>
            <person name="Held B.W."/>
            <person name="Levasseur A."/>
            <person name="Lombard V."/>
            <person name="Morin E."/>
            <person name="Otillar R."/>
            <person name="Lindquist E.A."/>
            <person name="Sun H."/>
            <person name="LaButti K.M."/>
            <person name="Schmutz J."/>
            <person name="Jabbour D."/>
            <person name="Luo H."/>
            <person name="Baker S.E."/>
            <person name="Pisabarro A.G."/>
            <person name="Walton J.D."/>
            <person name="Blanchette R.A."/>
            <person name="Henrissat B."/>
            <person name="Martin F."/>
            <person name="Cullen D."/>
            <person name="Hibbett D.S."/>
            <person name="Grigoriev I.V."/>
        </authorList>
    </citation>
    <scope>NUCLEOTIDE SEQUENCE [LARGE SCALE GENOMIC DNA]</scope>
    <source>
        <strain evidence="6">CBS 339.88</strain>
    </source>
</reference>
<feature type="region of interest" description="Disordered" evidence="1">
    <location>
        <begin position="340"/>
        <end position="374"/>
    </location>
</feature>
<dbReference type="InterPro" id="IPR014772">
    <property type="entry name" value="Munc13_dom-2"/>
</dbReference>
<evidence type="ECO:0000256" key="1">
    <source>
        <dbReference type="SAM" id="MobiDB-lite"/>
    </source>
</evidence>
<dbReference type="InterPro" id="IPR052811">
    <property type="entry name" value="Glucose_resp_signaling"/>
</dbReference>
<dbReference type="SMART" id="SM00239">
    <property type="entry name" value="C2"/>
    <property type="match status" value="1"/>
</dbReference>
<keyword evidence="6" id="KW-1185">Reference proteome</keyword>
<evidence type="ECO:0000313" key="5">
    <source>
        <dbReference type="EMBL" id="KDR78340.1"/>
    </source>
</evidence>
<dbReference type="OrthoDB" id="2015333at2759"/>
<accession>A0A067T574</accession>
<feature type="domain" description="MHD2" evidence="4">
    <location>
        <begin position="1115"/>
        <end position="1232"/>
    </location>
</feature>
<dbReference type="EMBL" id="KL142375">
    <property type="protein sequence ID" value="KDR78340.1"/>
    <property type="molecule type" value="Genomic_DNA"/>
</dbReference>
<evidence type="ECO:0000259" key="4">
    <source>
        <dbReference type="PROSITE" id="PS51259"/>
    </source>
</evidence>
<feature type="region of interest" description="Disordered" evidence="1">
    <location>
        <begin position="1305"/>
        <end position="1341"/>
    </location>
</feature>
<dbReference type="SUPFAM" id="SSF49562">
    <property type="entry name" value="C2 domain (Calcium/lipid-binding domain, CaLB)"/>
    <property type="match status" value="1"/>
</dbReference>
<feature type="region of interest" description="Disordered" evidence="1">
    <location>
        <begin position="212"/>
        <end position="238"/>
    </location>
</feature>
<feature type="compositionally biased region" description="Low complexity" evidence="1">
    <location>
        <begin position="212"/>
        <end position="228"/>
    </location>
</feature>
<dbReference type="CDD" id="cd04043">
    <property type="entry name" value="C2_Munc13_fungal"/>
    <property type="match status" value="1"/>
</dbReference>